<feature type="signal peptide" evidence="16">
    <location>
        <begin position="1"/>
        <end position="21"/>
    </location>
</feature>
<dbReference type="VEuPathDB" id="FungiDB:MYCTH_2030430"/>
<evidence type="ECO:0000256" key="14">
    <source>
        <dbReference type="PROSITE-ProRule" id="PRU01356"/>
    </source>
</evidence>
<evidence type="ECO:0000256" key="4">
    <source>
        <dbReference type="ARBA" id="ARBA00010031"/>
    </source>
</evidence>
<keyword evidence="5" id="KW-0964">Secreted</keyword>
<keyword evidence="7 15" id="KW-0812">Transmembrane</keyword>
<dbReference type="OMA" id="CICMPAL"/>
<comment type="similarity">
    <text evidence="13">Belongs to the SAT4 family.</text>
</comment>
<dbReference type="PROSITE" id="PS52012">
    <property type="entry name" value="CFEM"/>
    <property type="match status" value="1"/>
</dbReference>
<evidence type="ECO:0000313" key="19">
    <source>
        <dbReference type="Proteomes" id="UP000007322"/>
    </source>
</evidence>
<feature type="disulfide bond" evidence="14">
    <location>
        <begin position="50"/>
        <end position="83"/>
    </location>
</feature>
<dbReference type="PANTHER" id="PTHR33048:SF143">
    <property type="entry name" value="EXTRACELLULAR MEMBRANE PROTEIN CFEM DOMAIN-CONTAINING PROTEIN-RELATED"/>
    <property type="match status" value="1"/>
</dbReference>
<feature type="chain" id="PRO_5003436301" description="CFEM domain-containing protein" evidence="16">
    <location>
        <begin position="22"/>
        <end position="335"/>
    </location>
</feature>
<feature type="non-terminal residue" evidence="18">
    <location>
        <position position="335"/>
    </location>
</feature>
<keyword evidence="11 14" id="KW-1015">Disulfide bond</keyword>
<keyword evidence="10 15" id="KW-0472">Membrane</keyword>
<feature type="transmembrane region" description="Helical" evidence="15">
    <location>
        <begin position="242"/>
        <end position="265"/>
    </location>
</feature>
<evidence type="ECO:0000259" key="17">
    <source>
        <dbReference type="PROSITE" id="PS52012"/>
    </source>
</evidence>
<gene>
    <name evidence="18" type="ORF">MYCTH_2030430</name>
</gene>
<dbReference type="EMBL" id="CP003005">
    <property type="protein sequence ID" value="AEO59411.1"/>
    <property type="molecule type" value="Genomic_DNA"/>
</dbReference>
<evidence type="ECO:0000256" key="16">
    <source>
        <dbReference type="SAM" id="SignalP"/>
    </source>
</evidence>
<evidence type="ECO:0000256" key="5">
    <source>
        <dbReference type="ARBA" id="ARBA00022525"/>
    </source>
</evidence>
<evidence type="ECO:0000256" key="7">
    <source>
        <dbReference type="ARBA" id="ARBA00022692"/>
    </source>
</evidence>
<dbReference type="GO" id="GO:0005576">
    <property type="term" value="C:extracellular region"/>
    <property type="evidence" value="ECO:0007669"/>
    <property type="project" value="UniProtKB-SubCell"/>
</dbReference>
<feature type="transmembrane region" description="Helical" evidence="15">
    <location>
        <begin position="93"/>
        <end position="111"/>
    </location>
</feature>
<reference evidence="18 19" key="1">
    <citation type="journal article" date="2011" name="Nat. Biotechnol.">
        <title>Comparative genomic analysis of the thermophilic biomass-degrading fungi Myceliophthora thermophila and Thielavia terrestris.</title>
        <authorList>
            <person name="Berka R.M."/>
            <person name="Grigoriev I.V."/>
            <person name="Otillar R."/>
            <person name="Salamov A."/>
            <person name="Grimwood J."/>
            <person name="Reid I."/>
            <person name="Ishmael N."/>
            <person name="John T."/>
            <person name="Darmond C."/>
            <person name="Moisan M.-C."/>
            <person name="Henrissat B."/>
            <person name="Coutinho P.M."/>
            <person name="Lombard V."/>
            <person name="Natvig D.O."/>
            <person name="Lindquist E."/>
            <person name="Schmutz J."/>
            <person name="Lucas S."/>
            <person name="Harris P."/>
            <person name="Powlowski J."/>
            <person name="Bellemare A."/>
            <person name="Taylor D."/>
            <person name="Butler G."/>
            <person name="de Vries R.P."/>
            <person name="Allijn I.E."/>
            <person name="van den Brink J."/>
            <person name="Ushinsky S."/>
            <person name="Storms R."/>
            <person name="Powell A.J."/>
            <person name="Paulsen I.T."/>
            <person name="Elbourne L.D.H."/>
            <person name="Baker S.E."/>
            <person name="Magnuson J."/>
            <person name="LaBoissiere S."/>
            <person name="Clutterbuck A.J."/>
            <person name="Martinez D."/>
            <person name="Wogulis M."/>
            <person name="de Leon A.L."/>
            <person name="Rey M.W."/>
            <person name="Tsang A."/>
        </authorList>
    </citation>
    <scope>NUCLEOTIDE SEQUENCE [LARGE SCALE GENOMIC DNA]</scope>
    <source>
        <strain evidence="19">ATCC 42464 / BCRC 31852 / DSM 1799</strain>
    </source>
</reference>
<organism evidence="18 19">
    <name type="scientific">Thermothelomyces thermophilus (strain ATCC 42464 / BCRC 31852 / DSM 1799)</name>
    <name type="common">Sporotrichum thermophile</name>
    <dbReference type="NCBI Taxonomy" id="573729"/>
    <lineage>
        <taxon>Eukaryota</taxon>
        <taxon>Fungi</taxon>
        <taxon>Dikarya</taxon>
        <taxon>Ascomycota</taxon>
        <taxon>Pezizomycotina</taxon>
        <taxon>Sordariomycetes</taxon>
        <taxon>Sordariomycetidae</taxon>
        <taxon>Sordariales</taxon>
        <taxon>Chaetomiaceae</taxon>
        <taxon>Thermothelomyces</taxon>
    </lineage>
</organism>
<dbReference type="OrthoDB" id="2496787at2759"/>
<feature type="disulfide bond" evidence="14">
    <location>
        <begin position="31"/>
        <end position="62"/>
    </location>
</feature>
<keyword evidence="6" id="KW-0325">Glycoprotein</keyword>
<dbReference type="Proteomes" id="UP000007322">
    <property type="component" value="Chromosome 4"/>
</dbReference>
<evidence type="ECO:0000256" key="12">
    <source>
        <dbReference type="ARBA" id="ARBA00023288"/>
    </source>
</evidence>
<comment type="subcellular location">
    <subcellularLocation>
        <location evidence="2">Membrane</location>
        <topology evidence="2">Lipid-anchor</topology>
        <topology evidence="2">GPI-anchor</topology>
    </subcellularLocation>
    <subcellularLocation>
        <location evidence="1">Membrane</location>
        <topology evidence="1">Multi-pass membrane protein</topology>
    </subcellularLocation>
    <subcellularLocation>
        <location evidence="3">Secreted</location>
    </subcellularLocation>
</comment>
<keyword evidence="6" id="KW-0336">GPI-anchor</keyword>
<feature type="transmembrane region" description="Helical" evidence="15">
    <location>
        <begin position="161"/>
        <end position="182"/>
    </location>
</feature>
<evidence type="ECO:0000256" key="6">
    <source>
        <dbReference type="ARBA" id="ARBA00022622"/>
    </source>
</evidence>
<evidence type="ECO:0000256" key="8">
    <source>
        <dbReference type="ARBA" id="ARBA00022729"/>
    </source>
</evidence>
<comment type="similarity">
    <text evidence="4">Belongs to the RBT5 family.</text>
</comment>
<dbReference type="InterPro" id="IPR008427">
    <property type="entry name" value="Extracellular_membr_CFEM_dom"/>
</dbReference>
<dbReference type="InterPro" id="IPR049326">
    <property type="entry name" value="Rhodopsin_dom_fungi"/>
</dbReference>
<keyword evidence="12" id="KW-0449">Lipoprotein</keyword>
<evidence type="ECO:0000256" key="2">
    <source>
        <dbReference type="ARBA" id="ARBA00004589"/>
    </source>
</evidence>
<evidence type="ECO:0000256" key="13">
    <source>
        <dbReference type="ARBA" id="ARBA00038359"/>
    </source>
</evidence>
<feature type="transmembrane region" description="Helical" evidence="15">
    <location>
        <begin position="194"/>
        <end position="222"/>
    </location>
</feature>
<sequence>MRFSIWTAALAVAGLAARSWAQEMPKCASDCLAKYLPESKCDPTNMDCICADKTLMANVETCSLGACNIFEGLAAKNATATLCKEPVRDRSHVAPIATAITGGLALAFVLLRVYESGFRKKEFHWADLWAVLAMVMRAHGMGRDIWTLTAEEITEVVKYTWITQVSYIPAIILTKITVLCFFMHVFPSRKFHMFCWGTIIHCVLFMVSTVIAAILACVPVEYAWSAWTGSGEGVCFDNNAFWWAHSAINIATDLWILALPIPQLLRLQMGRKKKIYLVLMFSVGIVVIECNMSIVCCCMPPLLSFLRHVLPTVFGSTNRSDYKAGSYRIGGGGGE</sequence>
<protein>
    <recommendedName>
        <fullName evidence="17">CFEM domain-containing protein</fullName>
    </recommendedName>
</protein>
<feature type="transmembrane region" description="Helical" evidence="15">
    <location>
        <begin position="277"/>
        <end position="303"/>
    </location>
</feature>
<comment type="caution">
    <text evidence="14">Lacks conserved residue(s) required for the propagation of feature annotation.</text>
</comment>
<proteinExistence type="inferred from homology"/>
<evidence type="ECO:0000256" key="15">
    <source>
        <dbReference type="SAM" id="Phobius"/>
    </source>
</evidence>
<feature type="disulfide bond" evidence="14">
    <location>
        <begin position="27"/>
        <end position="67"/>
    </location>
</feature>
<name>G2QGK1_THET4</name>
<keyword evidence="8 16" id="KW-0732">Signal</keyword>
<evidence type="ECO:0000256" key="11">
    <source>
        <dbReference type="ARBA" id="ARBA00023157"/>
    </source>
</evidence>
<evidence type="ECO:0000256" key="10">
    <source>
        <dbReference type="ARBA" id="ARBA00023136"/>
    </source>
</evidence>
<accession>G2QGK1</accession>
<dbReference type="eggNOG" id="ENOG502SHNK">
    <property type="taxonomic scope" value="Eukaryota"/>
</dbReference>
<keyword evidence="19" id="KW-1185">Reference proteome</keyword>
<dbReference type="RefSeq" id="XP_003664656.1">
    <property type="nucleotide sequence ID" value="XM_003664608.1"/>
</dbReference>
<dbReference type="AlphaFoldDB" id="G2QGK1"/>
<dbReference type="Pfam" id="PF20684">
    <property type="entry name" value="Fung_rhodopsin"/>
    <property type="match status" value="1"/>
</dbReference>
<evidence type="ECO:0000256" key="1">
    <source>
        <dbReference type="ARBA" id="ARBA00004141"/>
    </source>
</evidence>
<dbReference type="GO" id="GO:0098552">
    <property type="term" value="C:side of membrane"/>
    <property type="evidence" value="ECO:0007669"/>
    <property type="project" value="UniProtKB-KW"/>
</dbReference>
<evidence type="ECO:0000256" key="3">
    <source>
        <dbReference type="ARBA" id="ARBA00004613"/>
    </source>
</evidence>
<dbReference type="Pfam" id="PF05730">
    <property type="entry name" value="CFEM"/>
    <property type="match status" value="1"/>
</dbReference>
<keyword evidence="9 15" id="KW-1133">Transmembrane helix</keyword>
<dbReference type="KEGG" id="mtm:MYCTH_2030430"/>
<feature type="disulfide bond" evidence="14">
    <location>
        <begin position="41"/>
        <end position="48"/>
    </location>
</feature>
<evidence type="ECO:0000313" key="18">
    <source>
        <dbReference type="EMBL" id="AEO59411.1"/>
    </source>
</evidence>
<dbReference type="InParanoid" id="G2QGK1"/>
<dbReference type="GeneID" id="11506262"/>
<dbReference type="HOGENOM" id="CLU_028200_6_4_1"/>
<dbReference type="InterPro" id="IPR052337">
    <property type="entry name" value="SAT4-like"/>
</dbReference>
<evidence type="ECO:0000256" key="9">
    <source>
        <dbReference type="ARBA" id="ARBA00022989"/>
    </source>
</evidence>
<feature type="domain" description="CFEM" evidence="17">
    <location>
        <begin position="1"/>
        <end position="109"/>
    </location>
</feature>
<dbReference type="PANTHER" id="PTHR33048">
    <property type="entry name" value="PTH11-LIKE INTEGRAL MEMBRANE PROTEIN (AFU_ORTHOLOGUE AFUA_5G11245)"/>
    <property type="match status" value="1"/>
</dbReference>